<feature type="domain" description="DUF1902" evidence="1">
    <location>
        <begin position="129"/>
        <end position="170"/>
    </location>
</feature>
<name>A0A6B0XZ89_9RHOB</name>
<dbReference type="Pfam" id="PF08972">
    <property type="entry name" value="DUF1902"/>
    <property type="match status" value="1"/>
</dbReference>
<sequence length="204" mass="21951">MPGTGSCHMPGSRAGAFSGRPCKAGSNDLTGAASDGSSQGSNARFPMRTLRFLTGFALDTGDIVPNIRAPFRHRRGAAKVLTRCCGSCHLSHTGTPQQSQTMGTRGEFMLIKGEKAMSRTFSVDLRRCEETDVFVATSQDIHGLIVEAETVGGVMDAIEECAPYLIESNLGLNSEDEYEINVRYDPPARTTVPRSMHVEIPLVA</sequence>
<dbReference type="AlphaFoldDB" id="A0A6B0XZ89"/>
<dbReference type="EMBL" id="VXRY01000057">
    <property type="protein sequence ID" value="MXY32750.1"/>
    <property type="molecule type" value="Genomic_DNA"/>
</dbReference>
<reference evidence="2" key="1">
    <citation type="submission" date="2019-09" db="EMBL/GenBank/DDBJ databases">
        <title>Characterisation of the sponge microbiome using genome-centric metagenomics.</title>
        <authorList>
            <person name="Engelberts J.P."/>
            <person name="Robbins S.J."/>
            <person name="De Goeij J.M."/>
            <person name="Aranda M."/>
            <person name="Bell S.C."/>
            <person name="Webster N.S."/>
        </authorList>
    </citation>
    <scope>NUCLEOTIDE SEQUENCE</scope>
    <source>
        <strain evidence="2">SB0664_bin_43</strain>
    </source>
</reference>
<dbReference type="InterPro" id="IPR035069">
    <property type="entry name" value="TTHA1013/TTHA0281-like"/>
</dbReference>
<comment type="caution">
    <text evidence="2">The sequence shown here is derived from an EMBL/GenBank/DDBJ whole genome shotgun (WGS) entry which is preliminary data.</text>
</comment>
<dbReference type="SUPFAM" id="SSF143100">
    <property type="entry name" value="TTHA1013/TTHA0281-like"/>
    <property type="match status" value="1"/>
</dbReference>
<evidence type="ECO:0000259" key="1">
    <source>
        <dbReference type="Pfam" id="PF08972"/>
    </source>
</evidence>
<proteinExistence type="predicted"/>
<dbReference type="Gene3D" id="3.30.2390.10">
    <property type="entry name" value="TTHA1013-like"/>
    <property type="match status" value="1"/>
</dbReference>
<protein>
    <submittedName>
        <fullName evidence="2">DUF1902 domain-containing protein</fullName>
    </submittedName>
</protein>
<dbReference type="InterPro" id="IPR015066">
    <property type="entry name" value="DUF1902"/>
</dbReference>
<accession>A0A6B0XZ89</accession>
<gene>
    <name evidence="2" type="ORF">F4Y60_01400</name>
</gene>
<evidence type="ECO:0000313" key="2">
    <source>
        <dbReference type="EMBL" id="MXY32750.1"/>
    </source>
</evidence>
<organism evidence="2">
    <name type="scientific">Boseongicola sp. SB0664_bin_43</name>
    <dbReference type="NCBI Taxonomy" id="2604844"/>
    <lineage>
        <taxon>Bacteria</taxon>
        <taxon>Pseudomonadati</taxon>
        <taxon>Pseudomonadota</taxon>
        <taxon>Alphaproteobacteria</taxon>
        <taxon>Rhodobacterales</taxon>
        <taxon>Paracoccaceae</taxon>
        <taxon>Boseongicola</taxon>
    </lineage>
</organism>